<keyword evidence="2" id="KW-0479">Metal-binding</keyword>
<dbReference type="SUPFAM" id="SSF56762">
    <property type="entry name" value="HydB/Nqo4-like"/>
    <property type="match status" value="1"/>
</dbReference>
<accession>A0A497XNE1</accession>
<evidence type="ECO:0000313" key="3">
    <source>
        <dbReference type="EMBL" id="RLJ70467.1"/>
    </source>
</evidence>
<keyword evidence="4" id="KW-1185">Reference proteome</keyword>
<comment type="cofactor">
    <cofactor evidence="2">
        <name>Fe cation</name>
        <dbReference type="ChEBI" id="CHEBI:24875"/>
    </cofactor>
</comment>
<dbReference type="Proteomes" id="UP000267841">
    <property type="component" value="Unassembled WGS sequence"/>
</dbReference>
<reference evidence="3 4" key="1">
    <citation type="submission" date="2018-10" db="EMBL/GenBank/DDBJ databases">
        <title>Genomic Encyclopedia of Archaeal and Bacterial Type Strains, Phase II (KMG-II): from individual species to whole genera.</title>
        <authorList>
            <person name="Goeker M."/>
        </authorList>
    </citation>
    <scope>NUCLEOTIDE SEQUENCE [LARGE SCALE GENOMIC DNA]</scope>
    <source>
        <strain evidence="3 4">DSM 16510</strain>
    </source>
</reference>
<feature type="binding site" evidence="2">
    <location>
        <position position="61"/>
    </location>
    <ligand>
        <name>Ni(2+)</name>
        <dbReference type="ChEBI" id="CHEBI:49786"/>
    </ligand>
</feature>
<feature type="binding site" evidence="2">
    <location>
        <position position="410"/>
    </location>
    <ligand>
        <name>Mg(2+)</name>
        <dbReference type="ChEBI" id="CHEBI:18420"/>
    </ligand>
</feature>
<protein>
    <submittedName>
        <fullName evidence="3">Coenzyme F420-reducing hydrogenase alpha subunit</fullName>
    </submittedName>
</protein>
<dbReference type="Pfam" id="PF00374">
    <property type="entry name" value="NiFeSe_Hases"/>
    <property type="match status" value="2"/>
</dbReference>
<dbReference type="InterPro" id="IPR029014">
    <property type="entry name" value="NiFe-Hase_large"/>
</dbReference>
<dbReference type="GO" id="GO:0016151">
    <property type="term" value="F:nickel cation binding"/>
    <property type="evidence" value="ECO:0007669"/>
    <property type="project" value="InterPro"/>
</dbReference>
<dbReference type="InterPro" id="IPR001501">
    <property type="entry name" value="Ni-dep_hyd_lsu"/>
</dbReference>
<feature type="binding site" evidence="2">
    <location>
        <position position="64"/>
    </location>
    <ligand>
        <name>Ni(2+)</name>
        <dbReference type="ChEBI" id="CHEBI:49786"/>
    </ligand>
</feature>
<dbReference type="PANTHER" id="PTHR43600">
    <property type="entry name" value="COENZYME F420 HYDROGENASE, SUBUNIT ALPHA"/>
    <property type="match status" value="1"/>
</dbReference>
<feature type="binding site" evidence="2">
    <location>
        <position position="407"/>
    </location>
    <ligand>
        <name>Fe cation</name>
        <dbReference type="ChEBI" id="CHEBI:24875"/>
    </ligand>
</feature>
<comment type="cofactor">
    <cofactor evidence="2">
        <name>Ni(2+)</name>
        <dbReference type="ChEBI" id="CHEBI:49786"/>
    </cofactor>
</comment>
<proteinExistence type="predicted"/>
<feature type="binding site" evidence="2">
    <location>
        <position position="364"/>
    </location>
    <ligand>
        <name>Mg(2+)</name>
        <dbReference type="ChEBI" id="CHEBI:18420"/>
    </ligand>
</feature>
<dbReference type="GO" id="GO:0008901">
    <property type="term" value="F:ferredoxin hydrogenase activity"/>
    <property type="evidence" value="ECO:0007669"/>
    <property type="project" value="InterPro"/>
</dbReference>
<keyword evidence="2" id="KW-0460">Magnesium</keyword>
<feature type="binding site" evidence="2">
    <location>
        <position position="404"/>
    </location>
    <ligand>
        <name>Ni(2+)</name>
        <dbReference type="ChEBI" id="CHEBI:49786"/>
    </ligand>
</feature>
<dbReference type="Gene3D" id="1.10.645.10">
    <property type="entry name" value="Cytochrome-c3 Hydrogenase, chain B"/>
    <property type="match status" value="1"/>
</dbReference>
<dbReference type="InterPro" id="IPR018194">
    <property type="entry name" value="Ni-dep_hyd_lsu_Ni_BS"/>
</dbReference>
<dbReference type="PROSITE" id="PS00508">
    <property type="entry name" value="NI_HGENASE_L_2"/>
    <property type="match status" value="1"/>
</dbReference>
<feature type="binding site" evidence="2">
    <location>
        <position position="64"/>
    </location>
    <ligand>
        <name>Fe cation</name>
        <dbReference type="ChEBI" id="CHEBI:24875"/>
    </ligand>
</feature>
<dbReference type="AlphaFoldDB" id="A0A497XNE1"/>
<organism evidence="3 4">
    <name type="scientific">Hydrogenivirga caldilitoris</name>
    <dbReference type="NCBI Taxonomy" id="246264"/>
    <lineage>
        <taxon>Bacteria</taxon>
        <taxon>Pseudomonadati</taxon>
        <taxon>Aquificota</taxon>
        <taxon>Aquificia</taxon>
        <taxon>Aquificales</taxon>
        <taxon>Aquificaceae</taxon>
        <taxon>Hydrogenivirga</taxon>
    </lineage>
</organism>
<keyword evidence="1" id="KW-0560">Oxidoreductase</keyword>
<evidence type="ECO:0000256" key="1">
    <source>
        <dbReference type="ARBA" id="ARBA00023002"/>
    </source>
</evidence>
<keyword evidence="2" id="KW-0408">Iron</keyword>
<name>A0A497XNE1_9AQUI</name>
<evidence type="ECO:0000313" key="4">
    <source>
        <dbReference type="Proteomes" id="UP000267841"/>
    </source>
</evidence>
<dbReference type="EMBL" id="RCCJ01000001">
    <property type="protein sequence ID" value="RLJ70467.1"/>
    <property type="molecule type" value="Genomic_DNA"/>
</dbReference>
<dbReference type="PANTHER" id="PTHR43600:SF4">
    <property type="entry name" value="CYTOSOLIC NIFE-HYDROGENASE, ALPHA SUBUNIT"/>
    <property type="match status" value="1"/>
</dbReference>
<keyword evidence="2" id="KW-0533">Nickel</keyword>
<gene>
    <name evidence="3" type="ORF">BCF55_0742</name>
</gene>
<evidence type="ECO:0000256" key="2">
    <source>
        <dbReference type="PIRSR" id="PIRSR601501-1"/>
    </source>
</evidence>
<comment type="caution">
    <text evidence="3">The sequence shown here is derived from an EMBL/GenBank/DDBJ whole genome shotgun (WGS) entry which is preliminary data.</text>
</comment>
<sequence>MKEVRIDPLTRVEGLGRVILYTEGRTLKDVRLEIFEPPRFFEKLLVGKKPDQVIDTVARICGLCPVAYQLTAVEAFEGVFNVKVPSHIKRLRRALYCGEWISSHSAHIFFLHLPDFFGKESFLELAKEKKEVLDAGITLRKAGNSILELLGGRHIHPVNLRVGGFYRLPSEAKIHQTLSILENALPVAESLLDEFKKLEFPNFERERVSVSLGEADNYPITEGSIVSSEGLRLNKSEYEEYFEEYQLPHSTALYSRFKNGETYEVGALARVKNNFHKLPPDLRDKVKGHLPTNNPYKSLLARMVEVIYALRESKNILERLEEDEPFVEYDVKEGEGIGITEAPRGLLFHRYVINKRGEVEVAKIVPPTSQNQKAMEGDVFLGIKTLNGDHQVTAERLIRNFDPCISCASHFIEVFVE</sequence>
<feature type="binding site" evidence="2">
    <location>
        <position position="42"/>
    </location>
    <ligand>
        <name>Mg(2+)</name>
        <dbReference type="ChEBI" id="CHEBI:18420"/>
    </ligand>
</feature>